<keyword evidence="2" id="KW-0004">4Fe-4S</keyword>
<evidence type="ECO:0000256" key="3">
    <source>
        <dbReference type="ARBA" id="ARBA00022691"/>
    </source>
</evidence>
<dbReference type="SUPFAM" id="SSF102114">
    <property type="entry name" value="Radical SAM enzymes"/>
    <property type="match status" value="1"/>
</dbReference>
<evidence type="ECO:0000256" key="2">
    <source>
        <dbReference type="ARBA" id="ARBA00022485"/>
    </source>
</evidence>
<dbReference type="GO" id="GO:0003824">
    <property type="term" value="F:catalytic activity"/>
    <property type="evidence" value="ECO:0007669"/>
    <property type="project" value="InterPro"/>
</dbReference>
<keyword evidence="6" id="KW-0411">Iron-sulfur</keyword>
<feature type="non-terminal residue" evidence="8">
    <location>
        <position position="113"/>
    </location>
</feature>
<reference evidence="8" key="1">
    <citation type="submission" date="2017-02" db="EMBL/GenBank/DDBJ databases">
        <title>Draft Genome Sequence of the Salt Water Bacterium Oceanospirillum linum ATCC 11336.</title>
        <authorList>
            <person name="Trachtenberg A.M."/>
            <person name="Carney J.G."/>
            <person name="Linnane J.D."/>
            <person name="Rheaume B.A."/>
            <person name="Pitts N.L."/>
            <person name="Mykles D.L."/>
            <person name="Maclea K.S."/>
        </authorList>
    </citation>
    <scope>NUCLEOTIDE SEQUENCE [LARGE SCALE GENOMIC DNA]</scope>
    <source>
        <strain evidence="8">ATCC 11336</strain>
    </source>
</reference>
<feature type="domain" description="Radical SAM core" evidence="7">
    <location>
        <begin position="21"/>
        <end position="113"/>
    </location>
</feature>
<keyword evidence="3" id="KW-0949">S-adenosyl-L-methionine</keyword>
<evidence type="ECO:0000259" key="7">
    <source>
        <dbReference type="PROSITE" id="PS51918"/>
    </source>
</evidence>
<evidence type="ECO:0000313" key="9">
    <source>
        <dbReference type="Proteomes" id="UP000190064"/>
    </source>
</evidence>
<dbReference type="GO" id="GO:0046872">
    <property type="term" value="F:metal ion binding"/>
    <property type="evidence" value="ECO:0007669"/>
    <property type="project" value="UniProtKB-KW"/>
</dbReference>
<dbReference type="CDD" id="cd01335">
    <property type="entry name" value="Radical_SAM"/>
    <property type="match status" value="1"/>
</dbReference>
<dbReference type="InterPro" id="IPR058240">
    <property type="entry name" value="rSAM_sf"/>
</dbReference>
<comment type="caution">
    <text evidence="8">The sequence shown here is derived from an EMBL/GenBank/DDBJ whole genome shotgun (WGS) entry which is preliminary data.</text>
</comment>
<dbReference type="InterPro" id="IPR013785">
    <property type="entry name" value="Aldolase_TIM"/>
</dbReference>
<evidence type="ECO:0000256" key="6">
    <source>
        <dbReference type="ARBA" id="ARBA00023014"/>
    </source>
</evidence>
<evidence type="ECO:0000256" key="1">
    <source>
        <dbReference type="ARBA" id="ARBA00001966"/>
    </source>
</evidence>
<organism evidence="8 9">
    <name type="scientific">Oceanospirillum linum</name>
    <dbReference type="NCBI Taxonomy" id="966"/>
    <lineage>
        <taxon>Bacteria</taxon>
        <taxon>Pseudomonadati</taxon>
        <taxon>Pseudomonadota</taxon>
        <taxon>Gammaproteobacteria</taxon>
        <taxon>Oceanospirillales</taxon>
        <taxon>Oceanospirillaceae</taxon>
        <taxon>Oceanospirillum</taxon>
    </lineage>
</organism>
<dbReference type="GO" id="GO:0051539">
    <property type="term" value="F:4 iron, 4 sulfur cluster binding"/>
    <property type="evidence" value="ECO:0007669"/>
    <property type="project" value="UniProtKB-KW"/>
</dbReference>
<dbReference type="EMBL" id="MTSD02000027">
    <property type="protein sequence ID" value="OOV85849.1"/>
    <property type="molecule type" value="Genomic_DNA"/>
</dbReference>
<protein>
    <submittedName>
        <fullName evidence="8">7-carboxy-7-deazaguanine synthase QueE</fullName>
    </submittedName>
</protein>
<dbReference type="STRING" id="966.BTA35_0216480"/>
<keyword evidence="4" id="KW-0479">Metal-binding</keyword>
<dbReference type="InterPro" id="IPR007197">
    <property type="entry name" value="rSAM"/>
</dbReference>
<evidence type="ECO:0000256" key="4">
    <source>
        <dbReference type="ARBA" id="ARBA00022723"/>
    </source>
</evidence>
<name>A0A1T1H7J3_OCELI</name>
<dbReference type="Gene3D" id="3.20.20.70">
    <property type="entry name" value="Aldolase class I"/>
    <property type="match status" value="1"/>
</dbReference>
<evidence type="ECO:0000256" key="5">
    <source>
        <dbReference type="ARBA" id="ARBA00023004"/>
    </source>
</evidence>
<sequence length="113" mass="12276">MSNSTLRITEIFYSLQGETRTVGLPTVFIRLTGCPMRCVYCDTSYAFSGGETVSIDSIMSQTEQYKARYVTVTGGEPLAQKNCAKLLTRLCDAGYQVSVETGGAIDIASVDPR</sequence>
<gene>
    <name evidence="8" type="ORF">BTA35_0216480</name>
</gene>
<dbReference type="PANTHER" id="PTHR42836:SF1">
    <property type="entry name" value="7-CARBOXY-7-DEAZAGUANINE SYNTHASE"/>
    <property type="match status" value="1"/>
</dbReference>
<accession>A0A1T1H7J3</accession>
<dbReference type="Proteomes" id="UP000190064">
    <property type="component" value="Unassembled WGS sequence"/>
</dbReference>
<keyword evidence="5" id="KW-0408">Iron</keyword>
<comment type="cofactor">
    <cofactor evidence="1">
        <name>[4Fe-4S] cluster</name>
        <dbReference type="ChEBI" id="CHEBI:49883"/>
    </cofactor>
</comment>
<dbReference type="PANTHER" id="PTHR42836">
    <property type="entry name" value="7-CARBOXY-7-DEAZAGUANINE SYNTHASE"/>
    <property type="match status" value="1"/>
</dbReference>
<dbReference type="SFLD" id="SFLDS00029">
    <property type="entry name" value="Radical_SAM"/>
    <property type="match status" value="1"/>
</dbReference>
<evidence type="ECO:0000313" key="8">
    <source>
        <dbReference type="EMBL" id="OOV85849.1"/>
    </source>
</evidence>
<keyword evidence="9" id="KW-1185">Reference proteome</keyword>
<dbReference type="AlphaFoldDB" id="A0A1T1H7J3"/>
<dbReference type="Pfam" id="PF04055">
    <property type="entry name" value="Radical_SAM"/>
    <property type="match status" value="1"/>
</dbReference>
<proteinExistence type="predicted"/>
<dbReference type="PROSITE" id="PS51918">
    <property type="entry name" value="RADICAL_SAM"/>
    <property type="match status" value="1"/>
</dbReference>